<accession>A0ABS1C508</accession>
<reference evidence="1 2" key="1">
    <citation type="submission" date="2020-12" db="EMBL/GenBank/DDBJ databases">
        <title>Bacterial novel species Adhaeribacter sp. BT258 isolated from soil.</title>
        <authorList>
            <person name="Jung H.-Y."/>
        </authorList>
    </citation>
    <scope>NUCLEOTIDE SEQUENCE [LARGE SCALE GENOMIC DNA]</scope>
    <source>
        <strain evidence="1 2">BT258</strain>
    </source>
</reference>
<keyword evidence="2" id="KW-1185">Reference proteome</keyword>
<evidence type="ECO:0000313" key="2">
    <source>
        <dbReference type="Proteomes" id="UP000644147"/>
    </source>
</evidence>
<dbReference type="Proteomes" id="UP000644147">
    <property type="component" value="Unassembled WGS sequence"/>
</dbReference>
<name>A0ABS1C508_9BACT</name>
<evidence type="ECO:0000313" key="1">
    <source>
        <dbReference type="EMBL" id="MBK0404445.1"/>
    </source>
</evidence>
<comment type="caution">
    <text evidence="1">The sequence shown here is derived from an EMBL/GenBank/DDBJ whole genome shotgun (WGS) entry which is preliminary data.</text>
</comment>
<gene>
    <name evidence="1" type="ORF">I5M27_15710</name>
</gene>
<organism evidence="1 2">
    <name type="scientific">Adhaeribacter terrigena</name>
    <dbReference type="NCBI Taxonomy" id="2793070"/>
    <lineage>
        <taxon>Bacteria</taxon>
        <taxon>Pseudomonadati</taxon>
        <taxon>Bacteroidota</taxon>
        <taxon>Cytophagia</taxon>
        <taxon>Cytophagales</taxon>
        <taxon>Hymenobacteraceae</taxon>
        <taxon>Adhaeribacter</taxon>
    </lineage>
</organism>
<protein>
    <submittedName>
        <fullName evidence="1">Uncharacterized protein</fullName>
    </submittedName>
</protein>
<dbReference type="RefSeq" id="WP_200507286.1">
    <property type="nucleotide sequence ID" value="NZ_JAEHFX010000009.1"/>
</dbReference>
<proteinExistence type="predicted"/>
<dbReference type="EMBL" id="JAEHFX010000009">
    <property type="protein sequence ID" value="MBK0404445.1"/>
    <property type="molecule type" value="Genomic_DNA"/>
</dbReference>
<sequence length="282" mass="32787">MKNFLILIFLFFWLTPYGFADQGIYRSSFKSNNGKYEFRIIDQKSEKRKDESGWEYEIVLETTWGLFNSQTNKQLYNFKGDFTSKTALISNNGKYIIVVDDYSEASPTDSLVVLEFFTEGKPTISYSLGQLLCSAKNISTSASHFKWFSDSDFLAHKDQWSFHSFEFRKLNFDIKTGKLIRSELDPVINKSSILVYGEVRKTADNQYELDVCHRVYGVIPEDGKIKFFSKINLHNAYQTILINDSELVYSKLKTIYKWMLNSCAYQYGSTENKNNNPIDTCF</sequence>